<feature type="compositionally biased region" description="Basic and acidic residues" evidence="1">
    <location>
        <begin position="844"/>
        <end position="859"/>
    </location>
</feature>
<protein>
    <recommendedName>
        <fullName evidence="2">AB hydrolase-1 domain-containing protein</fullName>
    </recommendedName>
</protein>
<dbReference type="OrthoDB" id="435520at2759"/>
<dbReference type="AlphaFoldDB" id="A0A2G5I7X4"/>
<evidence type="ECO:0000313" key="6">
    <source>
        <dbReference type="Proteomes" id="UP001302367"/>
    </source>
</evidence>
<dbReference type="Gene3D" id="3.40.50.1820">
    <property type="entry name" value="alpha/beta hydrolase"/>
    <property type="match status" value="2"/>
</dbReference>
<dbReference type="SUPFAM" id="SSF53474">
    <property type="entry name" value="alpha/beta-Hydrolases"/>
    <property type="match status" value="1"/>
</dbReference>
<reference evidence="3 5" key="1">
    <citation type="submission" date="2015-10" db="EMBL/GenBank/DDBJ databases">
        <title>The cercosporin biosynthetic gene cluster was horizontally transferred to several fungal lineages and shown to be expanded in Cercospora beticola based on microsynteny with recipient genomes.</title>
        <authorList>
            <person name="De Jonge R."/>
            <person name="Ebert M.K."/>
            <person name="Suttle J.C."/>
            <person name="Jurick Ii W.M."/>
            <person name="Secor G.A."/>
            <person name="Thomma B.P."/>
            <person name="Van De Peer Y."/>
            <person name="Bolton M.D."/>
        </authorList>
    </citation>
    <scope>NUCLEOTIDE SEQUENCE [LARGE SCALE GENOMIC DNA]</scope>
    <source>
        <strain evidence="3 5">09-40</strain>
    </source>
</reference>
<dbReference type="EMBL" id="CP134184">
    <property type="protein sequence ID" value="WPA96662.1"/>
    <property type="molecule type" value="Genomic_DNA"/>
</dbReference>
<dbReference type="Proteomes" id="UP000230605">
    <property type="component" value="Chromosome 1"/>
</dbReference>
<dbReference type="EMBL" id="LKMD01000100">
    <property type="protein sequence ID" value="PIB00832.1"/>
    <property type="molecule type" value="Genomic_DNA"/>
</dbReference>
<feature type="compositionally biased region" description="Low complexity" evidence="1">
    <location>
        <begin position="318"/>
        <end position="330"/>
    </location>
</feature>
<evidence type="ECO:0000313" key="4">
    <source>
        <dbReference type="EMBL" id="WPA96662.1"/>
    </source>
</evidence>
<dbReference type="InterPro" id="IPR029058">
    <property type="entry name" value="AB_hydrolase_fold"/>
</dbReference>
<dbReference type="PANTHER" id="PTHR43433">
    <property type="entry name" value="HYDROLASE, ALPHA/BETA FOLD FAMILY PROTEIN"/>
    <property type="match status" value="1"/>
</dbReference>
<feature type="compositionally biased region" description="Basic residues" evidence="1">
    <location>
        <begin position="331"/>
        <end position="342"/>
    </location>
</feature>
<feature type="region of interest" description="Disordered" evidence="1">
    <location>
        <begin position="115"/>
        <end position="512"/>
    </location>
</feature>
<name>A0A2G5I7X4_CERBT</name>
<dbReference type="Pfam" id="PF00561">
    <property type="entry name" value="Abhydrolase_1"/>
    <property type="match status" value="1"/>
</dbReference>
<feature type="compositionally biased region" description="Basic and acidic residues" evidence="1">
    <location>
        <begin position="7"/>
        <end position="16"/>
    </location>
</feature>
<feature type="domain" description="AB hydrolase-1" evidence="2">
    <location>
        <begin position="665"/>
        <end position="823"/>
    </location>
</feature>
<feature type="compositionally biased region" description="Polar residues" evidence="1">
    <location>
        <begin position="145"/>
        <end position="181"/>
    </location>
</feature>
<feature type="compositionally biased region" description="Polar residues" evidence="1">
    <location>
        <begin position="491"/>
        <end position="502"/>
    </location>
</feature>
<proteinExistence type="predicted"/>
<organism evidence="3 5">
    <name type="scientific">Cercospora beticola</name>
    <name type="common">Sugarbeet leaf spot fungus</name>
    <dbReference type="NCBI Taxonomy" id="122368"/>
    <lineage>
        <taxon>Eukaryota</taxon>
        <taxon>Fungi</taxon>
        <taxon>Dikarya</taxon>
        <taxon>Ascomycota</taxon>
        <taxon>Pezizomycotina</taxon>
        <taxon>Dothideomycetes</taxon>
        <taxon>Dothideomycetidae</taxon>
        <taxon>Mycosphaerellales</taxon>
        <taxon>Mycosphaerellaceae</taxon>
        <taxon>Cercospora</taxon>
    </lineage>
</organism>
<feature type="region of interest" description="Disordered" evidence="1">
    <location>
        <begin position="815"/>
        <end position="859"/>
    </location>
</feature>
<reference evidence="4 6" key="2">
    <citation type="submission" date="2023-09" db="EMBL/GenBank/DDBJ databases">
        <title>Complete-Gapless Cercospora beticola genome.</title>
        <authorList>
            <person name="Wyatt N.A."/>
            <person name="Spanner R.E."/>
            <person name="Bolton M.D."/>
        </authorList>
    </citation>
    <scope>NUCLEOTIDE SEQUENCE [LARGE SCALE GENOMIC DNA]</scope>
    <source>
        <strain evidence="4">Cb09-40</strain>
    </source>
</reference>
<evidence type="ECO:0000259" key="2">
    <source>
        <dbReference type="Pfam" id="PF00561"/>
    </source>
</evidence>
<dbReference type="PANTHER" id="PTHR43433:SF10">
    <property type="entry name" value="AB HYDROLASE-1 DOMAIN-CONTAINING PROTEIN"/>
    <property type="match status" value="1"/>
</dbReference>
<dbReference type="Proteomes" id="UP001302367">
    <property type="component" value="Chromosome 1"/>
</dbReference>
<evidence type="ECO:0000256" key="1">
    <source>
        <dbReference type="SAM" id="MobiDB-lite"/>
    </source>
</evidence>
<feature type="region of interest" description="Disordered" evidence="1">
    <location>
        <begin position="1"/>
        <end position="41"/>
    </location>
</feature>
<accession>A0A2G5I7X4</accession>
<evidence type="ECO:0000313" key="5">
    <source>
        <dbReference type="Proteomes" id="UP000230605"/>
    </source>
</evidence>
<dbReference type="InterPro" id="IPR000073">
    <property type="entry name" value="AB_hydrolase_1"/>
</dbReference>
<feature type="compositionally biased region" description="Basic and acidic residues" evidence="1">
    <location>
        <begin position="372"/>
        <end position="389"/>
    </location>
</feature>
<feature type="compositionally biased region" description="Basic and acidic residues" evidence="1">
    <location>
        <begin position="532"/>
        <end position="542"/>
    </location>
</feature>
<feature type="compositionally biased region" description="Basic and acidic residues" evidence="1">
    <location>
        <begin position="415"/>
        <end position="428"/>
    </location>
</feature>
<evidence type="ECO:0000313" key="3">
    <source>
        <dbReference type="EMBL" id="PIB00832.1"/>
    </source>
</evidence>
<feature type="compositionally biased region" description="Basic and acidic residues" evidence="1">
    <location>
        <begin position="613"/>
        <end position="623"/>
    </location>
</feature>
<feature type="compositionally biased region" description="Low complexity" evidence="1">
    <location>
        <begin position="289"/>
        <end position="309"/>
    </location>
</feature>
<feature type="compositionally biased region" description="Basic residues" evidence="1">
    <location>
        <begin position="429"/>
        <end position="439"/>
    </location>
</feature>
<keyword evidence="6" id="KW-1185">Reference proteome</keyword>
<dbReference type="InterPro" id="IPR050471">
    <property type="entry name" value="AB_hydrolase"/>
</dbReference>
<feature type="compositionally biased region" description="Low complexity" evidence="1">
    <location>
        <begin position="20"/>
        <end position="32"/>
    </location>
</feature>
<sequence length="1068" mass="116870">MDVDVAVDQRGRHWDQAAESSKSTSSQHLSSSRPKTRHASSAVLTSIIDSLDTLGPLPDIHAHDHFSETASRRSLPESLNRSVASSASIHKNTISPGFGVEYGGQLELDDVDGVTDAALPPTVPTSRPPSGLSMHQVPRRESSRKSASITGSLRPQPASRKSSLGSVASTGSPRNTLSSESWVRKSTSKGGDDDDSGSTRGRSARKSRLKGVSSHSALRMDENWPLSRDISEDSTRVSLADHVIAKAPAPPPAGRGRIYLSDATINEDRSEVTSPPLLTHNSSGGRSGGSESKASERLSVSGSSLKSPSPIEDSIPTRFSSLRMSSSSSTGKKKHKKSKRRATPSNTDKMGYRPSSPIPESSWADLGDDDETVRRIRQLREQRKSRLQEELVSAEGTEPSALLAPSRDPVPQRSASERRPSSPDDSARKARKLQRPVHRHNVDQAKAHKTLGLRDSSRTRQRVDDIDPAGLVRPAGFNIDQRPAYSLDIQRPSSQRRPQTAKSVDRPPSQRLSLDYSYAQAVNLFQNDIRDHSRSTEHRSRESSAPAPAVRSGDSDTPTKPGSLSSASRSTKKKAKRTAEEKLTGNHPDLPLSFDKRRNRRKSMSDARLALSGDKDAGASRRDSIDEAVSEYLQAPRLNRRVKNLPSGRVISYSEVGDPKGAAVFICVGMGLTRYVTAFYDELATTLRLRLITIDRPGVGGSDPYPPSDKSGPLNWPEDVLTICQHLGIIKFSILAHSAGAIYALATALILPHLIRGKVHLLAPWVPPSQLEAISHPTSSAPPANPLPRSQRFLRVLPTPFLKAANASFMTATSASLKPVSKRANRSTPTKPSPKRQVNGDETLQDKASGRERPEYNRRESMMLMDQYMPSTNPLDNFPIPVQEEQEDEEKRRRGSLVLTATATPMDPSFAYASIGLHAAEHAEKERQVEYTSRLTQATWDMATRDSNPATDLVVCLERNRDVGFRYTDVAREVVITHGSEDKRVPVANVKWLAEQMNRRALGATIERGSGRDSRDSWVSTARGGCEVRILEGEGHGLMASPVIMGDILEEIARTAYERESLQEERRG</sequence>
<feature type="region of interest" description="Disordered" evidence="1">
    <location>
        <begin position="532"/>
        <end position="623"/>
    </location>
</feature>
<gene>
    <name evidence="3" type="ORF">CB0940_01231</name>
    <name evidence="4" type="ORF">RHO25_001270</name>
</gene>
<feature type="compositionally biased region" description="Basic and acidic residues" evidence="1">
    <location>
        <begin position="455"/>
        <end position="465"/>
    </location>
</feature>